<reference evidence="2" key="1">
    <citation type="journal article" date="2023" name="G3 (Bethesda)">
        <title>Genome assembly and association tests identify interacting loci associated with vigor, precocity, and sex in interspecific pistachio rootstocks.</title>
        <authorList>
            <person name="Palmer W."/>
            <person name="Jacygrad E."/>
            <person name="Sagayaradj S."/>
            <person name="Cavanaugh K."/>
            <person name="Han R."/>
            <person name="Bertier L."/>
            <person name="Beede B."/>
            <person name="Kafkas S."/>
            <person name="Golino D."/>
            <person name="Preece J."/>
            <person name="Michelmore R."/>
        </authorList>
    </citation>
    <scope>NUCLEOTIDE SEQUENCE [LARGE SCALE GENOMIC DNA]</scope>
</reference>
<comment type="caution">
    <text evidence="1">The sequence shown here is derived from an EMBL/GenBank/DDBJ whole genome shotgun (WGS) entry which is preliminary data.</text>
</comment>
<proteinExistence type="predicted"/>
<protein>
    <submittedName>
        <fullName evidence="1">Uncharacterized protein</fullName>
    </submittedName>
</protein>
<gene>
    <name evidence="1" type="ORF">Pint_35769</name>
</gene>
<dbReference type="Proteomes" id="UP001163603">
    <property type="component" value="Chromosome 9"/>
</dbReference>
<organism evidence="1 2">
    <name type="scientific">Pistacia integerrima</name>
    <dbReference type="NCBI Taxonomy" id="434235"/>
    <lineage>
        <taxon>Eukaryota</taxon>
        <taxon>Viridiplantae</taxon>
        <taxon>Streptophyta</taxon>
        <taxon>Embryophyta</taxon>
        <taxon>Tracheophyta</taxon>
        <taxon>Spermatophyta</taxon>
        <taxon>Magnoliopsida</taxon>
        <taxon>eudicotyledons</taxon>
        <taxon>Gunneridae</taxon>
        <taxon>Pentapetalae</taxon>
        <taxon>rosids</taxon>
        <taxon>malvids</taxon>
        <taxon>Sapindales</taxon>
        <taxon>Anacardiaceae</taxon>
        <taxon>Pistacia</taxon>
    </lineage>
</organism>
<name>A0ACC0Y1S3_9ROSI</name>
<evidence type="ECO:0000313" key="2">
    <source>
        <dbReference type="Proteomes" id="UP001163603"/>
    </source>
</evidence>
<sequence length="363" mass="41005">MCYPWTTNIASRFNVPRITFHGFSCFCLLCIYNLRISKVQENITSDNEFFVVPGLPDKIEITKVQLPEALRVKDFSEKVSAAEMASYGVVLNTFEELESAYVKEYMKAKNGKVWCIGPVSVCNKDNIDKVERGNKASIDESECLKWLDSWQPSSVIYVCLGSLCNLTTAQLIDLGLGLEATKKPFIWVIREGIKSRGLEKWLLEEKFEERIKGKGLLIKGWAPQILILTHPAIGGFLTHCGWNSLTEGISAGVPMVTWPLFADQFCNEKLIVQVLKIGVRIGVEVPLTLGKEEEIGVLVKKEDIEKAVNILMDEGEERNDRRRRAKEFGEMAKRAIEEGGSSYINMKLFIQDIMQQAYCCNND</sequence>
<accession>A0ACC0Y1S3</accession>
<evidence type="ECO:0000313" key="1">
    <source>
        <dbReference type="EMBL" id="KAJ0027542.1"/>
    </source>
</evidence>
<dbReference type="EMBL" id="CM047744">
    <property type="protein sequence ID" value="KAJ0027542.1"/>
    <property type="molecule type" value="Genomic_DNA"/>
</dbReference>
<keyword evidence="2" id="KW-1185">Reference proteome</keyword>